<gene>
    <name evidence="1" type="ORF">MCOL2_02991</name>
</gene>
<dbReference type="RefSeq" id="WP_052006688.1">
    <property type="nucleotide sequence ID" value="NZ_AODM01000010.1"/>
</dbReference>
<dbReference type="PATRIC" id="fig|1265822.4.peg.616"/>
<organism evidence="1 2">
    <name type="scientific">Listeria fleischmannii FSL S10-1203</name>
    <dbReference type="NCBI Taxonomy" id="1265822"/>
    <lineage>
        <taxon>Bacteria</taxon>
        <taxon>Bacillati</taxon>
        <taxon>Bacillota</taxon>
        <taxon>Bacilli</taxon>
        <taxon>Bacillales</taxon>
        <taxon>Listeriaceae</taxon>
        <taxon>Listeria</taxon>
    </lineage>
</organism>
<dbReference type="AlphaFoldDB" id="W7DRE5"/>
<proteinExistence type="predicted"/>
<evidence type="ECO:0000313" key="2">
    <source>
        <dbReference type="Proteomes" id="UP000019241"/>
    </source>
</evidence>
<dbReference type="EMBL" id="AODM01000010">
    <property type="protein sequence ID" value="EUJ63225.1"/>
    <property type="molecule type" value="Genomic_DNA"/>
</dbReference>
<name>W7DRE5_9LIST</name>
<protein>
    <submittedName>
        <fullName evidence="1">Uncharacterized protein</fullName>
    </submittedName>
</protein>
<comment type="caution">
    <text evidence="1">The sequence shown here is derived from an EMBL/GenBank/DDBJ whole genome shotgun (WGS) entry which is preliminary data.</text>
</comment>
<dbReference type="Pfam" id="PF20585">
    <property type="entry name" value="Pectate_lyase_5"/>
    <property type="match status" value="1"/>
</dbReference>
<sequence>MKKGMRFVATMFIIVSFAIIAPLHGSGILERVFQPVKAEAENVANVTTYQELETAMGNQAITEINIMNDIEFTNYTSTAAGEANVTVPVRSITINGNNHHVDFRRRGYLMNFASTKINITLQNMKMYGQNYWGPFRIYGTAGVGSTFTFDNIEYTGAQLTASYQADVIVKGTVKKCFCQLLCEPIQQHHIQRINQPS</sequence>
<reference evidence="1 2" key="1">
    <citation type="submission" date="2012-12" db="EMBL/GenBank/DDBJ databases">
        <title>Novel taxa of Listeriaceae from agricultural environments in the United States.</title>
        <authorList>
            <person name="den Bakker H.C."/>
            <person name="Allred A."/>
            <person name="Warchocki S."/>
            <person name="Wright E.M."/>
            <person name="Burrell A."/>
            <person name="Nightingale K.K."/>
            <person name="Kephart D."/>
            <person name="Wiedmann M."/>
        </authorList>
    </citation>
    <scope>NUCLEOTIDE SEQUENCE [LARGE SCALE GENOMIC DNA]</scope>
    <source>
        <strain evidence="1 2">FSL S10-1203</strain>
    </source>
</reference>
<accession>W7DRE5</accession>
<dbReference type="Proteomes" id="UP000019241">
    <property type="component" value="Unassembled WGS sequence"/>
</dbReference>
<evidence type="ECO:0000313" key="1">
    <source>
        <dbReference type="EMBL" id="EUJ63225.1"/>
    </source>
</evidence>
<dbReference type="InterPro" id="IPR046776">
    <property type="entry name" value="Pectate_lyase_5"/>
</dbReference>